<dbReference type="OrthoDB" id="5230585at2759"/>
<name>W6PT48_PENRF</name>
<accession>W6PT48</accession>
<dbReference type="InterPro" id="IPR012942">
    <property type="entry name" value="SRR1-like"/>
</dbReference>
<gene>
    <name evidence="2" type="ORF">PROQFM164_S01g000864</name>
</gene>
<dbReference type="Proteomes" id="UP000030686">
    <property type="component" value="Unassembled WGS sequence"/>
</dbReference>
<feature type="domain" description="SRR1-like" evidence="1">
    <location>
        <begin position="50"/>
        <end position="188"/>
    </location>
</feature>
<dbReference type="AlphaFoldDB" id="W6PT48"/>
<proteinExistence type="predicted"/>
<evidence type="ECO:0000313" key="2">
    <source>
        <dbReference type="EMBL" id="CDM27055.1"/>
    </source>
</evidence>
<dbReference type="OMA" id="VEYTICL"/>
<dbReference type="PANTHER" id="PTHR42080:SF3">
    <property type="entry name" value="SRR1-LIKE DOMAIN-CONTAINING PROTEIN"/>
    <property type="match status" value="1"/>
</dbReference>
<evidence type="ECO:0000259" key="1">
    <source>
        <dbReference type="Pfam" id="PF07985"/>
    </source>
</evidence>
<dbReference type="Pfam" id="PF07985">
    <property type="entry name" value="SRR1"/>
    <property type="match status" value="1"/>
</dbReference>
<dbReference type="PANTHER" id="PTHR42080">
    <property type="entry name" value="SRR1 DOMAIN-CONTAINING PROTEIN"/>
    <property type="match status" value="1"/>
</dbReference>
<sequence length="221" mass="25456">MLTRASDTKLPISTEYIENPVPVDVTLRNILDIWKHTTEFQKLESLLKLVTPRKVTKIVGIASGSMEFGPDDEDCTYRSAMQHSMMITIKESIGKMTDKKIKCYAQDPRYTAVDTWALAEYNCEVLEDPKALLEIDDDCILFSCCPALPLKEITVDFARPAMLIWDRVVDEPNHGRHNPNSTRVQNMIRNEYVCHEFWDLREIGTAPFRSELVAYIRRQAE</sequence>
<protein>
    <submittedName>
        <fullName evidence="2">Genomic scaffold, ProqFM164S01</fullName>
    </submittedName>
</protein>
<reference evidence="2" key="1">
    <citation type="journal article" date="2014" name="Nat. Commun.">
        <title>Multiple recent horizontal transfers of a large genomic region in cheese making fungi.</title>
        <authorList>
            <person name="Cheeseman K."/>
            <person name="Ropars J."/>
            <person name="Renault P."/>
            <person name="Dupont J."/>
            <person name="Gouzy J."/>
            <person name="Branca A."/>
            <person name="Abraham A.L."/>
            <person name="Ceppi M."/>
            <person name="Conseiller E."/>
            <person name="Debuchy R."/>
            <person name="Malagnac F."/>
            <person name="Goarin A."/>
            <person name="Silar P."/>
            <person name="Lacoste S."/>
            <person name="Sallet E."/>
            <person name="Bensimon A."/>
            <person name="Giraud T."/>
            <person name="Brygoo Y."/>
        </authorList>
    </citation>
    <scope>NUCLEOTIDE SEQUENCE [LARGE SCALE GENOMIC DNA]</scope>
    <source>
        <strain evidence="2">FM164</strain>
    </source>
</reference>
<dbReference type="EMBL" id="HG792015">
    <property type="protein sequence ID" value="CDM27055.1"/>
    <property type="molecule type" value="Genomic_DNA"/>
</dbReference>
<organism evidence="2 3">
    <name type="scientific">Penicillium roqueforti (strain FM164)</name>
    <dbReference type="NCBI Taxonomy" id="1365484"/>
    <lineage>
        <taxon>Eukaryota</taxon>
        <taxon>Fungi</taxon>
        <taxon>Dikarya</taxon>
        <taxon>Ascomycota</taxon>
        <taxon>Pezizomycotina</taxon>
        <taxon>Eurotiomycetes</taxon>
        <taxon>Eurotiomycetidae</taxon>
        <taxon>Eurotiales</taxon>
        <taxon>Aspergillaceae</taxon>
        <taxon>Penicillium</taxon>
    </lineage>
</organism>
<keyword evidence="3" id="KW-1185">Reference proteome</keyword>
<evidence type="ECO:0000313" key="3">
    <source>
        <dbReference type="Proteomes" id="UP000030686"/>
    </source>
</evidence>